<gene>
    <name evidence="1" type="ORF">LCGC14_2907360</name>
</gene>
<dbReference type="EMBL" id="LAZR01057428">
    <property type="protein sequence ID" value="KKK72091.1"/>
    <property type="molecule type" value="Genomic_DNA"/>
</dbReference>
<proteinExistence type="predicted"/>
<evidence type="ECO:0000313" key="1">
    <source>
        <dbReference type="EMBL" id="KKK72091.1"/>
    </source>
</evidence>
<protein>
    <submittedName>
        <fullName evidence="1">Uncharacterized protein</fullName>
    </submittedName>
</protein>
<dbReference type="AlphaFoldDB" id="A0A0F9AIS7"/>
<feature type="non-terminal residue" evidence="1">
    <location>
        <position position="384"/>
    </location>
</feature>
<comment type="caution">
    <text evidence="1">The sequence shown here is derived from an EMBL/GenBank/DDBJ whole genome shotgun (WGS) entry which is preliminary data.</text>
</comment>
<feature type="non-terminal residue" evidence="1">
    <location>
        <position position="1"/>
    </location>
</feature>
<organism evidence="1">
    <name type="scientific">marine sediment metagenome</name>
    <dbReference type="NCBI Taxonomy" id="412755"/>
    <lineage>
        <taxon>unclassified sequences</taxon>
        <taxon>metagenomes</taxon>
        <taxon>ecological metagenomes</taxon>
    </lineage>
</organism>
<name>A0A0F9AIS7_9ZZZZ</name>
<sequence>IKDLNAEIVGAARRVKELRAEAQTTASPRMNHALEAAEQRLNLVAERYRPLPKAAGRAVKAFDVPVPEELIAELNKVGLFMKKVSKPGLSDMAYEAWVNSLLSGPPTHIVNTVSNTLVRLSTPVERGVAGGIDFLRAKITGPPQERFMGEVAADIYGMVAGLKQGVGNALQAWRTEVPTRGVSKLEFARQRAIPGRTGRVIRIPGRALVAADEFYKAVNETAGKHVLAYREAVRQGLTGTAKVKRIAELLENPPPGLLEKAAGDMLYRVFQQPFGPSGRHMAGLRSNTPGLRYIVPFLRTPINILKYGLERTPLNFLRLAGKAFKKEAPLRGGALSEELAKPVVGTLIGAAVVLWASEGYITGGGPKDPNRRRVLRETGWQPYR</sequence>
<accession>A0A0F9AIS7</accession>
<reference evidence="1" key="1">
    <citation type="journal article" date="2015" name="Nature">
        <title>Complex archaea that bridge the gap between prokaryotes and eukaryotes.</title>
        <authorList>
            <person name="Spang A."/>
            <person name="Saw J.H."/>
            <person name="Jorgensen S.L."/>
            <person name="Zaremba-Niedzwiedzka K."/>
            <person name="Martijn J."/>
            <person name="Lind A.E."/>
            <person name="van Eijk R."/>
            <person name="Schleper C."/>
            <person name="Guy L."/>
            <person name="Ettema T.J."/>
        </authorList>
    </citation>
    <scope>NUCLEOTIDE SEQUENCE</scope>
</reference>